<keyword evidence="3" id="KW-1133">Transmembrane helix</keyword>
<dbReference type="OrthoDB" id="527737at2"/>
<reference evidence="5" key="1">
    <citation type="submission" date="2012-06" db="EMBL/GenBank/DDBJ databases">
        <title>Complete sequence of chromosome of Desulfomonile tiedjei DSM 6799.</title>
        <authorList>
            <person name="Lucas S."/>
            <person name="Copeland A."/>
            <person name="Lapidus A."/>
            <person name="Glavina del Rio T."/>
            <person name="Dalin E."/>
            <person name="Tice H."/>
            <person name="Bruce D."/>
            <person name="Goodwin L."/>
            <person name="Pitluck S."/>
            <person name="Peters L."/>
            <person name="Ovchinnikova G."/>
            <person name="Zeytun A."/>
            <person name="Lu M."/>
            <person name="Kyrpides N."/>
            <person name="Mavromatis K."/>
            <person name="Ivanova N."/>
            <person name="Brettin T."/>
            <person name="Detter J.C."/>
            <person name="Han C."/>
            <person name="Larimer F."/>
            <person name="Land M."/>
            <person name="Hauser L."/>
            <person name="Markowitz V."/>
            <person name="Cheng J.-F."/>
            <person name="Hugenholtz P."/>
            <person name="Woyke T."/>
            <person name="Wu D."/>
            <person name="Spring S."/>
            <person name="Schroeder M."/>
            <person name="Brambilla E."/>
            <person name="Klenk H.-P."/>
            <person name="Eisen J.A."/>
        </authorList>
    </citation>
    <scope>NUCLEOTIDE SEQUENCE [LARGE SCALE GENOMIC DNA]</scope>
    <source>
        <strain evidence="5">ATCC 49306 / DSM 6799 / DCB-1</strain>
    </source>
</reference>
<dbReference type="SUPFAM" id="SSF53850">
    <property type="entry name" value="Periplasmic binding protein-like II"/>
    <property type="match status" value="1"/>
</dbReference>
<dbReference type="EMBL" id="CP003360">
    <property type="protein sequence ID" value="AFM27974.1"/>
    <property type="molecule type" value="Genomic_DNA"/>
</dbReference>
<evidence type="ECO:0000256" key="1">
    <source>
        <dbReference type="ARBA" id="ARBA00007162"/>
    </source>
</evidence>
<dbReference type="PANTHER" id="PTHR35841">
    <property type="entry name" value="PHOSPHONATES-BINDING PERIPLASMIC PROTEIN"/>
    <property type="match status" value="1"/>
</dbReference>
<gene>
    <name evidence="4" type="ordered locus">Desti_5386</name>
</gene>
<dbReference type="GO" id="GO:0043190">
    <property type="term" value="C:ATP-binding cassette (ABC) transporter complex"/>
    <property type="evidence" value="ECO:0007669"/>
    <property type="project" value="InterPro"/>
</dbReference>
<dbReference type="GO" id="GO:0055085">
    <property type="term" value="P:transmembrane transport"/>
    <property type="evidence" value="ECO:0007669"/>
    <property type="project" value="InterPro"/>
</dbReference>
<name>I4CEI3_DESTA</name>
<proteinExistence type="inferred from homology"/>
<dbReference type="Proteomes" id="UP000006055">
    <property type="component" value="Chromosome"/>
</dbReference>
<dbReference type="HOGENOM" id="CLU_051472_4_0_7"/>
<dbReference type="KEGG" id="dti:Desti_5386"/>
<dbReference type="STRING" id="706587.Desti_5386"/>
<keyword evidence="5" id="KW-1185">Reference proteome</keyword>
<comment type="similarity">
    <text evidence="1">Belongs to the phosphate/phosphite/phosphonate binding protein family.</text>
</comment>
<evidence type="ECO:0000313" key="5">
    <source>
        <dbReference type="Proteomes" id="UP000006055"/>
    </source>
</evidence>
<feature type="transmembrane region" description="Helical" evidence="3">
    <location>
        <begin position="17"/>
        <end position="34"/>
    </location>
</feature>
<accession>I4CEI3</accession>
<protein>
    <submittedName>
        <fullName evidence="4">Phosphate/phosphite/phosphonate ABC transporters, periplasmic binding protein</fullName>
    </submittedName>
</protein>
<keyword evidence="3" id="KW-0472">Membrane</keyword>
<dbReference type="AlphaFoldDB" id="I4CEI3"/>
<keyword evidence="3" id="KW-0812">Transmembrane</keyword>
<dbReference type="eggNOG" id="COG3221">
    <property type="taxonomic scope" value="Bacteria"/>
</dbReference>
<sequence length="330" mass="37621">MVIPDIDSDFSVRFCRWQMLYTIVILTILAIYGCKSDDDYRQVDFGKTIQVSRPEPHSPDHKGLRIAIAAMVSPKETFVHYRELLEYLGEKLNQEVELVQRKTYGEINELLGKGEIDLAFLCSGPYATERDKYGFELLATPEINGSHFYQAYLIVNEKSRFNNLEDLRGRVFAFTDPDSNTGKLVPTDWLMQIGERPENFFKQSIYTYSHDNSIVAVAKGMVDGASVDGLIWDFYAQRNPSITNSTRVIRKSDPYGIPPLVASKTLGTAAKASISELLFSMHQDAKGRKILDQLMIDRFIDPQDEWYDSIRNMSRKAVRGIGGIREHEKP</sequence>
<evidence type="ECO:0000256" key="3">
    <source>
        <dbReference type="SAM" id="Phobius"/>
    </source>
</evidence>
<dbReference type="Gene3D" id="3.40.190.10">
    <property type="entry name" value="Periplasmic binding protein-like II"/>
    <property type="match status" value="2"/>
</dbReference>
<evidence type="ECO:0000313" key="4">
    <source>
        <dbReference type="EMBL" id="AFM27974.1"/>
    </source>
</evidence>
<dbReference type="PANTHER" id="PTHR35841:SF1">
    <property type="entry name" value="PHOSPHONATES-BINDING PERIPLASMIC PROTEIN"/>
    <property type="match status" value="1"/>
</dbReference>
<organism evidence="4 5">
    <name type="scientific">Desulfomonile tiedjei (strain ATCC 49306 / DSM 6799 / DCB-1)</name>
    <dbReference type="NCBI Taxonomy" id="706587"/>
    <lineage>
        <taxon>Bacteria</taxon>
        <taxon>Pseudomonadati</taxon>
        <taxon>Thermodesulfobacteriota</taxon>
        <taxon>Desulfomonilia</taxon>
        <taxon>Desulfomonilales</taxon>
        <taxon>Desulfomonilaceae</taxon>
        <taxon>Desulfomonile</taxon>
    </lineage>
</organism>
<dbReference type="Pfam" id="PF12974">
    <property type="entry name" value="Phosphonate-bd"/>
    <property type="match status" value="1"/>
</dbReference>
<dbReference type="NCBIfam" id="TIGR01098">
    <property type="entry name" value="3A0109s03R"/>
    <property type="match status" value="1"/>
</dbReference>
<dbReference type="InterPro" id="IPR005770">
    <property type="entry name" value="PhnD"/>
</dbReference>
<keyword evidence="2" id="KW-0732">Signal</keyword>
<evidence type="ECO:0000256" key="2">
    <source>
        <dbReference type="ARBA" id="ARBA00022729"/>
    </source>
</evidence>
<dbReference type="CDD" id="cd13571">
    <property type="entry name" value="PBP2_PnhD_1"/>
    <property type="match status" value="1"/>
</dbReference>